<name>C6XVM7_PEDHD</name>
<dbReference type="Proteomes" id="UP000000852">
    <property type="component" value="Chromosome"/>
</dbReference>
<gene>
    <name evidence="7" type="ordered locus">Phep_3911</name>
</gene>
<dbReference type="STRING" id="485917.Phep_3911"/>
<dbReference type="SUPFAM" id="SSF55785">
    <property type="entry name" value="PYP-like sensor domain (PAS domain)"/>
    <property type="match status" value="1"/>
</dbReference>
<dbReference type="AlphaFoldDB" id="C6XVM7"/>
<evidence type="ECO:0000256" key="1">
    <source>
        <dbReference type="ARBA" id="ARBA00000085"/>
    </source>
</evidence>
<evidence type="ECO:0000259" key="6">
    <source>
        <dbReference type="PROSITE" id="PS50113"/>
    </source>
</evidence>
<evidence type="ECO:0000256" key="3">
    <source>
        <dbReference type="ARBA" id="ARBA00022553"/>
    </source>
</evidence>
<proteinExistence type="predicted"/>
<dbReference type="PANTHER" id="PTHR43304">
    <property type="entry name" value="PHYTOCHROME-LIKE PROTEIN CPH1"/>
    <property type="match status" value="1"/>
</dbReference>
<dbReference type="PANTHER" id="PTHR43304:SF1">
    <property type="entry name" value="PAC DOMAIN-CONTAINING PROTEIN"/>
    <property type="match status" value="1"/>
</dbReference>
<comment type="catalytic activity">
    <reaction evidence="1">
        <text>ATP + protein L-histidine = ADP + protein N-phospho-L-histidine.</text>
        <dbReference type="EC" id="2.7.13.3"/>
    </reaction>
</comment>
<dbReference type="GO" id="GO:0000155">
    <property type="term" value="F:phosphorelay sensor kinase activity"/>
    <property type="evidence" value="ECO:0007669"/>
    <property type="project" value="InterPro"/>
</dbReference>
<dbReference type="CDD" id="cd00082">
    <property type="entry name" value="HisKA"/>
    <property type="match status" value="1"/>
</dbReference>
<dbReference type="InterPro" id="IPR000700">
    <property type="entry name" value="PAS-assoc_C"/>
</dbReference>
<dbReference type="InterPro" id="IPR000014">
    <property type="entry name" value="PAS"/>
</dbReference>
<evidence type="ECO:0000256" key="2">
    <source>
        <dbReference type="ARBA" id="ARBA00012438"/>
    </source>
</evidence>
<dbReference type="EC" id="2.7.13.3" evidence="2"/>
<keyword evidence="5" id="KW-0418">Kinase</keyword>
<dbReference type="Pfam" id="PF08447">
    <property type="entry name" value="PAS_3"/>
    <property type="match status" value="1"/>
</dbReference>
<dbReference type="Gene3D" id="1.10.287.130">
    <property type="match status" value="1"/>
</dbReference>
<dbReference type="SMART" id="SM00086">
    <property type="entry name" value="PAC"/>
    <property type="match status" value="1"/>
</dbReference>
<dbReference type="InterPro" id="IPR001610">
    <property type="entry name" value="PAC"/>
</dbReference>
<keyword evidence="8" id="KW-1185">Reference proteome</keyword>
<dbReference type="InterPro" id="IPR013655">
    <property type="entry name" value="PAS_fold_3"/>
</dbReference>
<feature type="domain" description="PAC" evidence="6">
    <location>
        <begin position="88"/>
        <end position="140"/>
    </location>
</feature>
<dbReference type="InterPro" id="IPR052162">
    <property type="entry name" value="Sensor_kinase/Photoreceptor"/>
</dbReference>
<dbReference type="NCBIfam" id="TIGR00229">
    <property type="entry name" value="sensory_box"/>
    <property type="match status" value="1"/>
</dbReference>
<dbReference type="SUPFAM" id="SSF47384">
    <property type="entry name" value="Homodimeric domain of signal transducing histidine kinase"/>
    <property type="match status" value="1"/>
</dbReference>
<dbReference type="eggNOG" id="COG2202">
    <property type="taxonomic scope" value="Bacteria"/>
</dbReference>
<reference evidence="7 8" key="1">
    <citation type="journal article" date="2009" name="Stand. Genomic Sci.">
        <title>Complete genome sequence of Pedobacter heparinus type strain (HIM 762-3).</title>
        <authorList>
            <person name="Han C."/>
            <person name="Spring S."/>
            <person name="Lapidus A."/>
            <person name="Del Rio T.G."/>
            <person name="Tice H."/>
            <person name="Copeland A."/>
            <person name="Cheng J.F."/>
            <person name="Lucas S."/>
            <person name="Chen F."/>
            <person name="Nolan M."/>
            <person name="Bruce D."/>
            <person name="Goodwin L."/>
            <person name="Pitluck S."/>
            <person name="Ivanova N."/>
            <person name="Mavromatis K."/>
            <person name="Mikhailova N."/>
            <person name="Pati A."/>
            <person name="Chen A."/>
            <person name="Palaniappan K."/>
            <person name="Land M."/>
            <person name="Hauser L."/>
            <person name="Chang Y.J."/>
            <person name="Jeffries C.C."/>
            <person name="Saunders E."/>
            <person name="Chertkov O."/>
            <person name="Brettin T."/>
            <person name="Goker M."/>
            <person name="Rohde M."/>
            <person name="Bristow J."/>
            <person name="Eisen J.A."/>
            <person name="Markowitz V."/>
            <person name="Hugenholtz P."/>
            <person name="Kyrpides N.C."/>
            <person name="Klenk H.P."/>
            <person name="Detter J.C."/>
        </authorList>
    </citation>
    <scope>NUCLEOTIDE SEQUENCE [LARGE SCALE GENOMIC DNA]</scope>
    <source>
        <strain evidence="8">ATCC 13125 / DSM 2366 / CIP 104194 / JCM 7457 / NBRC 12017 / NCIMB 9290 / NRRL B-14731 / HIM 762-3</strain>
    </source>
</reference>
<dbReference type="CDD" id="cd00130">
    <property type="entry name" value="PAS"/>
    <property type="match status" value="1"/>
</dbReference>
<evidence type="ECO:0000313" key="8">
    <source>
        <dbReference type="Proteomes" id="UP000000852"/>
    </source>
</evidence>
<protein>
    <recommendedName>
        <fullName evidence="2">histidine kinase</fullName>
        <ecNumber evidence="2">2.7.13.3</ecNumber>
    </recommendedName>
</protein>
<dbReference type="HOGENOM" id="CLU_1202891_0_0_10"/>
<dbReference type="InterPro" id="IPR035965">
    <property type="entry name" value="PAS-like_dom_sf"/>
</dbReference>
<dbReference type="KEGG" id="phe:Phep_3911"/>
<dbReference type="PROSITE" id="PS50113">
    <property type="entry name" value="PAC"/>
    <property type="match status" value="1"/>
</dbReference>
<accession>C6XVM7</accession>
<keyword evidence="3" id="KW-0597">Phosphoprotein</keyword>
<organism evidence="7 8">
    <name type="scientific">Pedobacter heparinus (strain ATCC 13125 / DSM 2366 / CIP 104194 / JCM 7457 / NBRC 12017 / NCIMB 9290 / NRRL B-14731 / HIM 762-3)</name>
    <dbReference type="NCBI Taxonomy" id="485917"/>
    <lineage>
        <taxon>Bacteria</taxon>
        <taxon>Pseudomonadati</taxon>
        <taxon>Bacteroidota</taxon>
        <taxon>Sphingobacteriia</taxon>
        <taxon>Sphingobacteriales</taxon>
        <taxon>Sphingobacteriaceae</taxon>
        <taxon>Pedobacter</taxon>
    </lineage>
</organism>
<evidence type="ECO:0000256" key="5">
    <source>
        <dbReference type="ARBA" id="ARBA00022777"/>
    </source>
</evidence>
<dbReference type="InterPro" id="IPR036097">
    <property type="entry name" value="HisK_dim/P_sf"/>
</dbReference>
<keyword evidence="4" id="KW-0808">Transferase</keyword>
<dbReference type="EMBL" id="CP001681">
    <property type="protein sequence ID" value="ACU06102.1"/>
    <property type="molecule type" value="Genomic_DNA"/>
</dbReference>
<dbReference type="InterPro" id="IPR003661">
    <property type="entry name" value="HisK_dim/P_dom"/>
</dbReference>
<sequence>MARLKIEEEKYNNLLTRFNTLSKATSDAIWDLDIKSGYMVWNKGIVGIFGHRDIAPTREWWLSHIHPEDLDLVLNEFEQLFKNHKNRTKTEYRFRCADGTYKSVLDRSFTLFDEEEKPVRIIGSIQDITERVNYVNAMQEQNVRLREISWIQSHEVRAPLARIMGLVKLLDATAETHPDVKELVGHLSGSAAELDNVISNILKRTS</sequence>
<evidence type="ECO:0000313" key="7">
    <source>
        <dbReference type="EMBL" id="ACU06102.1"/>
    </source>
</evidence>
<evidence type="ECO:0000256" key="4">
    <source>
        <dbReference type="ARBA" id="ARBA00022679"/>
    </source>
</evidence>
<dbReference type="Gene3D" id="3.30.450.20">
    <property type="entry name" value="PAS domain"/>
    <property type="match status" value="1"/>
</dbReference>